<feature type="signal peptide" evidence="7">
    <location>
        <begin position="1"/>
        <end position="21"/>
    </location>
</feature>
<dbReference type="Pfam" id="PF17851">
    <property type="entry name" value="GH43_C2"/>
    <property type="match status" value="1"/>
</dbReference>
<dbReference type="KEGG" id="asx:CDL62_06280"/>
<dbReference type="SUPFAM" id="SSF75005">
    <property type="entry name" value="Arabinanase/levansucrase/invertase"/>
    <property type="match status" value="1"/>
</dbReference>
<dbReference type="InterPro" id="IPR041542">
    <property type="entry name" value="GH43_C2"/>
</dbReference>
<feature type="active site" description="Proton donor" evidence="4">
    <location>
        <position position="209"/>
    </location>
</feature>
<comment type="similarity">
    <text evidence="1 6">Belongs to the glycosyl hydrolase 43 family.</text>
</comment>
<dbReference type="PROSITE" id="PS51257">
    <property type="entry name" value="PROKAR_LIPOPROTEIN"/>
    <property type="match status" value="1"/>
</dbReference>
<evidence type="ECO:0000256" key="5">
    <source>
        <dbReference type="PIRSR" id="PIRSR606710-2"/>
    </source>
</evidence>
<gene>
    <name evidence="9" type="ORF">SAMN03080601_00181</name>
</gene>
<dbReference type="GO" id="GO:0004553">
    <property type="term" value="F:hydrolase activity, hydrolyzing O-glycosyl compounds"/>
    <property type="evidence" value="ECO:0007669"/>
    <property type="project" value="InterPro"/>
</dbReference>
<evidence type="ECO:0000256" key="2">
    <source>
        <dbReference type="ARBA" id="ARBA00022801"/>
    </source>
</evidence>
<feature type="chain" id="PRO_5012188375" evidence="7">
    <location>
        <begin position="22"/>
        <end position="526"/>
    </location>
</feature>
<evidence type="ECO:0000256" key="1">
    <source>
        <dbReference type="ARBA" id="ARBA00009865"/>
    </source>
</evidence>
<dbReference type="InterPro" id="IPR051795">
    <property type="entry name" value="Glycosyl_Hydrlase_43"/>
</dbReference>
<dbReference type="Pfam" id="PF04616">
    <property type="entry name" value="Glyco_hydro_43"/>
    <property type="match status" value="1"/>
</dbReference>
<feature type="active site" description="Proton acceptor" evidence="4">
    <location>
        <position position="41"/>
    </location>
</feature>
<organism evidence="9 10">
    <name type="scientific">Alkalitalea saponilacus</name>
    <dbReference type="NCBI Taxonomy" id="889453"/>
    <lineage>
        <taxon>Bacteria</taxon>
        <taxon>Pseudomonadati</taxon>
        <taxon>Bacteroidota</taxon>
        <taxon>Bacteroidia</taxon>
        <taxon>Marinilabiliales</taxon>
        <taxon>Marinilabiliaceae</taxon>
        <taxon>Alkalitalea</taxon>
    </lineage>
</organism>
<dbReference type="Proteomes" id="UP000191055">
    <property type="component" value="Unassembled WGS sequence"/>
</dbReference>
<protein>
    <submittedName>
        <fullName evidence="9">Beta-xylosidase</fullName>
    </submittedName>
</protein>
<dbReference type="RefSeq" id="WP_079555969.1">
    <property type="nucleotide sequence ID" value="NZ_CP021904.1"/>
</dbReference>
<keyword evidence="7" id="KW-0732">Signal</keyword>
<keyword evidence="2 6" id="KW-0378">Hydrolase</keyword>
<accession>A0A1T5AAP1</accession>
<dbReference type="GO" id="GO:0005975">
    <property type="term" value="P:carbohydrate metabolic process"/>
    <property type="evidence" value="ECO:0007669"/>
    <property type="project" value="InterPro"/>
</dbReference>
<dbReference type="AlphaFoldDB" id="A0A1T5AAP1"/>
<dbReference type="SUPFAM" id="SSF49899">
    <property type="entry name" value="Concanavalin A-like lectins/glucanases"/>
    <property type="match status" value="1"/>
</dbReference>
<evidence type="ECO:0000256" key="4">
    <source>
        <dbReference type="PIRSR" id="PIRSR606710-1"/>
    </source>
</evidence>
<dbReference type="InterPro" id="IPR023296">
    <property type="entry name" value="Glyco_hydro_beta-prop_sf"/>
</dbReference>
<dbReference type="STRING" id="889453.SAMN03080601_00181"/>
<dbReference type="PANTHER" id="PTHR42812:SF12">
    <property type="entry name" value="BETA-XYLOSIDASE-RELATED"/>
    <property type="match status" value="1"/>
</dbReference>
<dbReference type="InterPro" id="IPR006710">
    <property type="entry name" value="Glyco_hydro_43"/>
</dbReference>
<evidence type="ECO:0000256" key="7">
    <source>
        <dbReference type="SAM" id="SignalP"/>
    </source>
</evidence>
<dbReference type="PANTHER" id="PTHR42812">
    <property type="entry name" value="BETA-XYLOSIDASE"/>
    <property type="match status" value="1"/>
</dbReference>
<dbReference type="EMBL" id="FUYV01000001">
    <property type="protein sequence ID" value="SKB32008.1"/>
    <property type="molecule type" value="Genomic_DNA"/>
</dbReference>
<dbReference type="Gene3D" id="2.115.10.20">
    <property type="entry name" value="Glycosyl hydrolase domain, family 43"/>
    <property type="match status" value="1"/>
</dbReference>
<dbReference type="InterPro" id="IPR013320">
    <property type="entry name" value="ConA-like_dom_sf"/>
</dbReference>
<dbReference type="OrthoDB" id="9801455at2"/>
<keyword evidence="3 6" id="KW-0326">Glycosidase</keyword>
<evidence type="ECO:0000259" key="8">
    <source>
        <dbReference type="Pfam" id="PF17851"/>
    </source>
</evidence>
<sequence length="526" mass="58988">MKTLLSLVLFVFLLAGCKSQANIEEARDKATNPVVWADIPDMSIVLVDDTYYMASTTMHMSPGLPIMKSKDLVNWEIVSYAYDILVDNDRMSLRNGESAYGNGSWAPSLRYHNGVFYASTFSATSGKTHIYKTTDIENGTWEEISFRPSIHDHSLFFDDDGKVYLIAGVGRITMVELKEDLSGVKEGSEVLLIENASAPAGDNIMLPAEGSQMFKFDGKYYLFNITWVRGGMRKVIIHKADQITGPYEGRLALRDRGIAQGGLIETTEGDWVAFLFRDFGSVGRIPYMVPAKWEDGWPVLGVDGVVPDTLDIPVKNINAAGIVASDNFERESGDNSMPLVWQWNHNPVNEYWTLQERKGYFRLKTSRVDENVLQARNTLTQRTFGPESSASTVIDVSNMKDGDFAGMIALQRRYGFVGVSRDGNSTSIIMVSNESEEPVELERIELNQDKVYLKIACDYNDRNDKAYFYYSLDGQAWTEIGESLQMAYTLPHFMGYRFGLFNYATKSVGGYVDFGHFEISDSMGGN</sequence>
<dbReference type="CDD" id="cd09001">
    <property type="entry name" value="GH43_FsAxh1-like"/>
    <property type="match status" value="1"/>
</dbReference>
<name>A0A1T5AAP1_9BACT</name>
<feature type="domain" description="Beta-xylosidase C-terminal Concanavalin A-like" evidence="8">
    <location>
        <begin position="334"/>
        <end position="519"/>
    </location>
</feature>
<evidence type="ECO:0000256" key="6">
    <source>
        <dbReference type="RuleBase" id="RU361187"/>
    </source>
</evidence>
<evidence type="ECO:0000256" key="3">
    <source>
        <dbReference type="ARBA" id="ARBA00023295"/>
    </source>
</evidence>
<evidence type="ECO:0000313" key="10">
    <source>
        <dbReference type="Proteomes" id="UP000191055"/>
    </source>
</evidence>
<keyword evidence="10" id="KW-1185">Reference proteome</keyword>
<evidence type="ECO:0000313" key="9">
    <source>
        <dbReference type="EMBL" id="SKB32008.1"/>
    </source>
</evidence>
<feature type="site" description="Important for catalytic activity, responsible for pKa modulation of the active site Glu and correct orientation of both the proton donor and substrate" evidence="5">
    <location>
        <position position="152"/>
    </location>
</feature>
<proteinExistence type="inferred from homology"/>
<dbReference type="Gene3D" id="2.60.120.200">
    <property type="match status" value="1"/>
</dbReference>
<reference evidence="10" key="1">
    <citation type="submission" date="2017-02" db="EMBL/GenBank/DDBJ databases">
        <authorList>
            <person name="Varghese N."/>
            <person name="Submissions S."/>
        </authorList>
    </citation>
    <scope>NUCLEOTIDE SEQUENCE [LARGE SCALE GENOMIC DNA]</scope>
    <source>
        <strain evidence="10">DSM 24412</strain>
    </source>
</reference>